<dbReference type="InterPro" id="IPR013894">
    <property type="entry name" value="RMI1_OB"/>
</dbReference>
<feature type="domain" description="RecQ-mediated genome instability protein 1 C-terminal OB-fold" evidence="6">
    <location>
        <begin position="499"/>
        <end position="640"/>
    </location>
</feature>
<dbReference type="GO" id="GO:0016604">
    <property type="term" value="C:nuclear body"/>
    <property type="evidence" value="ECO:0007669"/>
    <property type="project" value="TreeGrafter"/>
</dbReference>
<feature type="compositionally biased region" description="Polar residues" evidence="4">
    <location>
        <begin position="647"/>
        <end position="661"/>
    </location>
</feature>
<keyword evidence="8" id="KW-1185">Reference proteome</keyword>
<feature type="region of interest" description="Disordered" evidence="4">
    <location>
        <begin position="301"/>
        <end position="323"/>
    </location>
</feature>
<evidence type="ECO:0000313" key="8">
    <source>
        <dbReference type="Proteomes" id="UP001443914"/>
    </source>
</evidence>
<dbReference type="Proteomes" id="UP001443914">
    <property type="component" value="Unassembled WGS sequence"/>
</dbReference>
<dbReference type="GO" id="GO:0000712">
    <property type="term" value="P:resolution of meiotic recombination intermediates"/>
    <property type="evidence" value="ECO:0007669"/>
    <property type="project" value="TreeGrafter"/>
</dbReference>
<dbReference type="FunFam" id="2.40.50.770:FF:000004">
    <property type="entry name" value="RecQ-mediated instability protein (DUF1767)"/>
    <property type="match status" value="1"/>
</dbReference>
<dbReference type="Gene3D" id="2.40.50.770">
    <property type="entry name" value="RecQ-mediated genome instability protein Rmi1, C-terminal domain"/>
    <property type="match status" value="1"/>
</dbReference>
<proteinExistence type="inferred from homology"/>
<feature type="domain" description="RecQ mediated genome instability protein 1 OB-fold" evidence="5">
    <location>
        <begin position="185"/>
        <end position="295"/>
    </location>
</feature>
<dbReference type="SMART" id="SM01161">
    <property type="entry name" value="DUF1767"/>
    <property type="match status" value="1"/>
</dbReference>
<organism evidence="7 8">
    <name type="scientific">Saponaria officinalis</name>
    <name type="common">Common soapwort</name>
    <name type="synonym">Lychnis saponaria</name>
    <dbReference type="NCBI Taxonomy" id="3572"/>
    <lineage>
        <taxon>Eukaryota</taxon>
        <taxon>Viridiplantae</taxon>
        <taxon>Streptophyta</taxon>
        <taxon>Embryophyta</taxon>
        <taxon>Tracheophyta</taxon>
        <taxon>Spermatophyta</taxon>
        <taxon>Magnoliopsida</taxon>
        <taxon>eudicotyledons</taxon>
        <taxon>Gunneridae</taxon>
        <taxon>Pentapetalae</taxon>
        <taxon>Caryophyllales</taxon>
        <taxon>Caryophyllaceae</taxon>
        <taxon>Caryophylleae</taxon>
        <taxon>Saponaria</taxon>
    </lineage>
</organism>
<dbReference type="Pfam" id="PF16099">
    <property type="entry name" value="RMI1_C"/>
    <property type="match status" value="1"/>
</dbReference>
<feature type="region of interest" description="Disordered" evidence="4">
    <location>
        <begin position="642"/>
        <end position="661"/>
    </location>
</feature>
<evidence type="ECO:0000256" key="4">
    <source>
        <dbReference type="SAM" id="MobiDB-lite"/>
    </source>
</evidence>
<dbReference type="InterPro" id="IPR032199">
    <property type="entry name" value="RMI1_C"/>
</dbReference>
<dbReference type="GO" id="GO:0000724">
    <property type="term" value="P:double-strand break repair via homologous recombination"/>
    <property type="evidence" value="ECO:0007669"/>
    <property type="project" value="TreeGrafter"/>
</dbReference>
<feature type="compositionally biased region" description="Polar residues" evidence="4">
    <location>
        <begin position="352"/>
        <end position="363"/>
    </location>
</feature>
<evidence type="ECO:0000256" key="3">
    <source>
        <dbReference type="ARBA" id="ARBA00077519"/>
    </source>
</evidence>
<dbReference type="PANTHER" id="PTHR14790:SF15">
    <property type="entry name" value="RECQ-MEDIATED GENOME INSTABILITY PROTEIN 1"/>
    <property type="match status" value="1"/>
</dbReference>
<dbReference type="EMBL" id="JBDFQZ010000002">
    <property type="protein sequence ID" value="KAK9748298.1"/>
    <property type="molecule type" value="Genomic_DNA"/>
</dbReference>
<evidence type="ECO:0000256" key="1">
    <source>
        <dbReference type="ARBA" id="ARBA00006395"/>
    </source>
</evidence>
<feature type="compositionally biased region" description="Basic and acidic residues" evidence="4">
    <location>
        <begin position="392"/>
        <end position="414"/>
    </location>
</feature>
<evidence type="ECO:0000259" key="6">
    <source>
        <dbReference type="Pfam" id="PF16099"/>
    </source>
</evidence>
<feature type="region of interest" description="Disordered" evidence="4">
    <location>
        <begin position="1"/>
        <end position="42"/>
    </location>
</feature>
<dbReference type="GO" id="GO:0000166">
    <property type="term" value="F:nucleotide binding"/>
    <property type="evidence" value="ECO:0007669"/>
    <property type="project" value="InterPro"/>
</dbReference>
<feature type="compositionally biased region" description="Polar residues" evidence="4">
    <location>
        <begin position="415"/>
        <end position="424"/>
    </location>
</feature>
<dbReference type="GO" id="GO:0031422">
    <property type="term" value="C:RecQ family helicase-topoisomerase III complex"/>
    <property type="evidence" value="ECO:0007669"/>
    <property type="project" value="TreeGrafter"/>
</dbReference>
<evidence type="ECO:0000259" key="5">
    <source>
        <dbReference type="Pfam" id="PF08585"/>
    </source>
</evidence>
<sequence length="661" mass="72416">MSRRHRRMIYSSSSDDDDDNHRQSPPHQLQHHDTPMLFEDAISEQHDEDIEIPSDDLIPNITTVTLDSTPTTAAAAAAAINISDDDFIDVADNLSTPSSPSPPPPMPQPSSIVEATPFVASDCPVNDQLRKMGLYLKREWLDSCQLGLRNSVSGFGNLDVEGKAKLCFGQFLYSDMNVVGAGVLPENVCGLHLVDLAGPFVLQVDEVVNISCPLRERYKNAAPGLKRCLKLSMTDGVQRVFGMEYRPIKNLAALSPAGFKVVIRNVNVRRGLLMLVPEVFEILGGSVEELEAARQRVVQEVNKPPRGKRTRTGTVPPLSSRATQAAWPQNGVTDHSVPHNVANPVVRNSTNSAIHSSIPSQGDFQGGGTLSRTTQASRADRQYTELSGIRGTNEHSINRASGHEPTRSESDQHINIETGQQSISREAAQGPISRETSSHSSVAEAHGFPVRSEVAEPQPSVESVVLNPLVTSVVENEDASMVDYHTEYPFMLSGEKEFPFTYMATLLSKWGAVQDKEPSVQGKVKCFVTGVTGFQYRDRSTFELLVFIDDGSLINRVFIHHNVVQNKLGYSPHEVTAAITSSDLETVESMKKTLLQFQIFLSAFEGTMLLEINKTSDYPVALEMAQSCLDIDAWQLLHRVKPPTSSPTPQNGNSTVISLSP</sequence>
<comment type="similarity">
    <text evidence="1">Belongs to the RMI1 family.</text>
</comment>
<dbReference type="AlphaFoldDB" id="A0AAW1MR26"/>
<dbReference type="PANTHER" id="PTHR14790">
    <property type="entry name" value="RECQ-MEDIATED GENOME INSTABILITY PROTEIN 1 RMI1"/>
    <property type="match status" value="1"/>
</dbReference>
<protein>
    <recommendedName>
        <fullName evidence="2">RecQ-mediated genome instability protein 1</fullName>
    </recommendedName>
    <alternativeName>
        <fullName evidence="3">BLM-associated protein of 75 kDa homolog</fullName>
    </alternativeName>
</protein>
<reference evidence="7" key="1">
    <citation type="submission" date="2024-03" db="EMBL/GenBank/DDBJ databases">
        <title>WGS assembly of Saponaria officinalis var. Norfolk2.</title>
        <authorList>
            <person name="Jenkins J."/>
            <person name="Shu S."/>
            <person name="Grimwood J."/>
            <person name="Barry K."/>
            <person name="Goodstein D."/>
            <person name="Schmutz J."/>
            <person name="Leebens-Mack J."/>
            <person name="Osbourn A."/>
        </authorList>
    </citation>
    <scope>NUCLEOTIDE SEQUENCE [LARGE SCALE GENOMIC DNA]</scope>
    <source>
        <strain evidence="7">JIC</strain>
    </source>
</reference>
<dbReference type="InterPro" id="IPR042470">
    <property type="entry name" value="RMI1_N_C_sf"/>
</dbReference>
<dbReference type="Pfam" id="PF08585">
    <property type="entry name" value="RMI1_N_C"/>
    <property type="match status" value="1"/>
</dbReference>
<accession>A0AAW1MR26</accession>
<comment type="caution">
    <text evidence="7">The sequence shown here is derived from an EMBL/GenBank/DDBJ whole genome shotgun (WGS) entry which is preliminary data.</text>
</comment>
<evidence type="ECO:0000313" key="7">
    <source>
        <dbReference type="EMBL" id="KAK9748298.1"/>
    </source>
</evidence>
<evidence type="ECO:0000256" key="2">
    <source>
        <dbReference type="ARBA" id="ARBA00018987"/>
    </source>
</evidence>
<gene>
    <name evidence="7" type="ORF">RND81_02G048600</name>
</gene>
<name>A0AAW1MR26_SAPOF</name>
<feature type="region of interest" description="Disordered" evidence="4">
    <location>
        <begin position="352"/>
        <end position="444"/>
    </location>
</feature>